<dbReference type="PANTHER" id="PTHR38687:SF1">
    <property type="entry name" value="CELL DIVISION PROTEIN DEDD"/>
    <property type="match status" value="1"/>
</dbReference>
<organism evidence="3 4">
    <name type="scientific">Rubrivivax gelatinosus</name>
    <name type="common">Rhodocyclus gelatinosus</name>
    <name type="synonym">Rhodopseudomonas gelatinosa</name>
    <dbReference type="NCBI Taxonomy" id="28068"/>
    <lineage>
        <taxon>Bacteria</taxon>
        <taxon>Pseudomonadati</taxon>
        <taxon>Pseudomonadota</taxon>
        <taxon>Betaproteobacteria</taxon>
        <taxon>Burkholderiales</taxon>
        <taxon>Sphaerotilaceae</taxon>
        <taxon>Rubrivivax</taxon>
    </lineage>
</organism>
<dbReference type="GO" id="GO:0042834">
    <property type="term" value="F:peptidoglycan binding"/>
    <property type="evidence" value="ECO:0007669"/>
    <property type="project" value="InterPro"/>
</dbReference>
<reference evidence="3 4" key="1">
    <citation type="submission" date="2019-03" db="EMBL/GenBank/DDBJ databases">
        <title>Genomic Encyclopedia of Type Strains, Phase IV (KMG-IV): sequencing the most valuable type-strain genomes for metagenomic binning, comparative biology and taxonomic classification.</title>
        <authorList>
            <person name="Goeker M."/>
        </authorList>
    </citation>
    <scope>NUCLEOTIDE SEQUENCE [LARGE SCALE GENOMIC DNA]</scope>
    <source>
        <strain evidence="3 4">DSM 1709</strain>
    </source>
</reference>
<dbReference type="InterPro" id="IPR052521">
    <property type="entry name" value="Cell_div_SPOR-domain"/>
</dbReference>
<dbReference type="PANTHER" id="PTHR38687">
    <property type="entry name" value="CELL DIVISION PROTEIN DEDD-RELATED"/>
    <property type="match status" value="1"/>
</dbReference>
<dbReference type="Proteomes" id="UP000295106">
    <property type="component" value="Unassembled WGS sequence"/>
</dbReference>
<evidence type="ECO:0000313" key="3">
    <source>
        <dbReference type="EMBL" id="TCP00809.1"/>
    </source>
</evidence>
<feature type="compositionally biased region" description="Low complexity" evidence="1">
    <location>
        <begin position="76"/>
        <end position="106"/>
    </location>
</feature>
<dbReference type="GO" id="GO:0032153">
    <property type="term" value="C:cell division site"/>
    <property type="evidence" value="ECO:0007669"/>
    <property type="project" value="TreeGrafter"/>
</dbReference>
<dbReference type="EMBL" id="SLXD01000011">
    <property type="protein sequence ID" value="TCP00809.1"/>
    <property type="molecule type" value="Genomic_DNA"/>
</dbReference>
<sequence>MKRQRGGFALGLVVGLLAGLAIALGVALYITKAPVPFIDKVPQRTAEQDSAEVERNRRWDPNAPLAGRQPPPPAPAASAPVVTSPAASAAAPTAARTPASAPAAQPGSTRDPAAILAGQSTDRAAEAFVYFVQTGAFTRTEDAEQERARLAMLGYAAKVSEREQAGKTMYRVRTGPYATREDAEAVQGRLQAASIDARLVRAEKP</sequence>
<evidence type="ECO:0000256" key="1">
    <source>
        <dbReference type="SAM" id="MobiDB-lite"/>
    </source>
</evidence>
<dbReference type="InterPro" id="IPR007730">
    <property type="entry name" value="SPOR-like_dom"/>
</dbReference>
<dbReference type="PROSITE" id="PS51724">
    <property type="entry name" value="SPOR"/>
    <property type="match status" value="1"/>
</dbReference>
<feature type="region of interest" description="Disordered" evidence="1">
    <location>
        <begin position="43"/>
        <end position="113"/>
    </location>
</feature>
<evidence type="ECO:0000313" key="4">
    <source>
        <dbReference type="Proteomes" id="UP000295106"/>
    </source>
</evidence>
<dbReference type="Gene3D" id="3.30.70.1070">
    <property type="entry name" value="Sporulation related repeat"/>
    <property type="match status" value="1"/>
</dbReference>
<dbReference type="AlphaFoldDB" id="A0A4R2M1A2"/>
<proteinExistence type="predicted"/>
<gene>
    <name evidence="3" type="ORF">EV684_11113</name>
</gene>
<dbReference type="RefSeq" id="WP_132648436.1">
    <property type="nucleotide sequence ID" value="NZ_CP181386.1"/>
</dbReference>
<dbReference type="GO" id="GO:0030428">
    <property type="term" value="C:cell septum"/>
    <property type="evidence" value="ECO:0007669"/>
    <property type="project" value="TreeGrafter"/>
</dbReference>
<dbReference type="OrthoDB" id="7063246at2"/>
<feature type="domain" description="SPOR" evidence="2">
    <location>
        <begin position="124"/>
        <end position="203"/>
    </location>
</feature>
<dbReference type="SUPFAM" id="SSF110997">
    <property type="entry name" value="Sporulation related repeat"/>
    <property type="match status" value="1"/>
</dbReference>
<accession>A0A4R2M1A2</accession>
<name>A0A4R2M1A2_RUBGE</name>
<dbReference type="InterPro" id="IPR036680">
    <property type="entry name" value="SPOR-like_sf"/>
</dbReference>
<comment type="caution">
    <text evidence="3">The sequence shown here is derived from an EMBL/GenBank/DDBJ whole genome shotgun (WGS) entry which is preliminary data.</text>
</comment>
<dbReference type="Pfam" id="PF05036">
    <property type="entry name" value="SPOR"/>
    <property type="match status" value="1"/>
</dbReference>
<dbReference type="GO" id="GO:0032506">
    <property type="term" value="P:cytokinetic process"/>
    <property type="evidence" value="ECO:0007669"/>
    <property type="project" value="TreeGrafter"/>
</dbReference>
<evidence type="ECO:0000259" key="2">
    <source>
        <dbReference type="PROSITE" id="PS51724"/>
    </source>
</evidence>
<protein>
    <submittedName>
        <fullName evidence="3">Sporulation related protein</fullName>
    </submittedName>
</protein>
<dbReference type="GeneID" id="99683004"/>